<evidence type="ECO:0000313" key="1">
    <source>
        <dbReference type="EMBL" id="NEM88748.1"/>
    </source>
</evidence>
<reference evidence="1 2" key="1">
    <citation type="submission" date="2020-02" db="EMBL/GenBank/DDBJ databases">
        <authorList>
            <person name="Subbiah M."/>
            <person name="Call D."/>
        </authorList>
    </citation>
    <scope>NUCLEOTIDE SEQUENCE [LARGE SCALE GENOMIC DNA]</scope>
    <source>
        <strain evidence="1 2">8375wC2</strain>
    </source>
</reference>
<name>A0A6D0PA15_ECOLX</name>
<evidence type="ECO:0000313" key="2">
    <source>
        <dbReference type="Proteomes" id="UP000469708"/>
    </source>
</evidence>
<dbReference type="EMBL" id="JAAGYI010000141">
    <property type="protein sequence ID" value="NEM88748.1"/>
    <property type="molecule type" value="Genomic_DNA"/>
</dbReference>
<gene>
    <name evidence="1" type="ORF">G3V95_25450</name>
</gene>
<proteinExistence type="predicted"/>
<comment type="caution">
    <text evidence="1">The sequence shown here is derived from an EMBL/GenBank/DDBJ whole genome shotgun (WGS) entry which is preliminary data.</text>
</comment>
<organism evidence="1 2">
    <name type="scientific">Escherichia coli</name>
    <dbReference type="NCBI Taxonomy" id="562"/>
    <lineage>
        <taxon>Bacteria</taxon>
        <taxon>Pseudomonadati</taxon>
        <taxon>Pseudomonadota</taxon>
        <taxon>Gammaproteobacteria</taxon>
        <taxon>Enterobacterales</taxon>
        <taxon>Enterobacteriaceae</taxon>
        <taxon>Escherichia</taxon>
    </lineage>
</organism>
<sequence length="64" mass="7321">MATIKCVYCKKEVTELDFQQASLFQTDEYKEWCVNLILLCPHCEQAYNAFIPTMELTPATEVGA</sequence>
<dbReference type="AlphaFoldDB" id="A0A6D0PA15"/>
<dbReference type="Proteomes" id="UP000469708">
    <property type="component" value="Unassembled WGS sequence"/>
</dbReference>
<dbReference type="RefSeq" id="WP_032217865.1">
    <property type="nucleotide sequence ID" value="NZ_BGDY01000050.1"/>
</dbReference>
<protein>
    <submittedName>
        <fullName evidence="1">Uncharacterized protein</fullName>
    </submittedName>
</protein>
<accession>A0A6D0PA15</accession>